<accession>E1ZAF9</accession>
<keyword evidence="2" id="KW-0999">Mitochondrion inner membrane</keyword>
<keyword evidence="4 5" id="KW-0472">Membrane</keyword>
<evidence type="ECO:0000256" key="5">
    <source>
        <dbReference type="SAM" id="Phobius"/>
    </source>
</evidence>
<gene>
    <name evidence="6" type="ORF">CHLNCDRAFT_143789</name>
</gene>
<evidence type="ECO:0000256" key="1">
    <source>
        <dbReference type="ARBA" id="ARBA00004273"/>
    </source>
</evidence>
<dbReference type="KEGG" id="cvr:CHLNCDRAFT_143789"/>
<dbReference type="PANTHER" id="PTHR35308:SF10">
    <property type="entry name" value="COX VIIA-LIKE PROTEIN"/>
    <property type="match status" value="1"/>
</dbReference>
<dbReference type="PANTHER" id="PTHR35308">
    <property type="entry name" value="CYTOCHROME C OXIDASE SUBUNIT 7"/>
    <property type="match status" value="1"/>
</dbReference>
<sequence>MSSSSSMADVKKEWGKGWNKIVEAQQALAKKRPALIHLRGPHDAIISRTIPLALSAVGIGLSLRGVFNMILGREGDMITSKVIPLALTAVSTVLLVPGLFRMYLGLHD</sequence>
<evidence type="ECO:0000313" key="7">
    <source>
        <dbReference type="Proteomes" id="UP000008141"/>
    </source>
</evidence>
<protein>
    <submittedName>
        <fullName evidence="6">Uncharacterized protein</fullName>
    </submittedName>
</protein>
<dbReference type="AlphaFoldDB" id="E1ZAF9"/>
<dbReference type="Proteomes" id="UP000008141">
    <property type="component" value="Unassembled WGS sequence"/>
</dbReference>
<dbReference type="EMBL" id="GL433840">
    <property type="protein sequence ID" value="EFN57054.1"/>
    <property type="molecule type" value="Genomic_DNA"/>
</dbReference>
<keyword evidence="5" id="KW-0812">Transmembrane</keyword>
<dbReference type="InterPro" id="IPR039297">
    <property type="entry name" value="COX7a"/>
</dbReference>
<organism evidence="7">
    <name type="scientific">Chlorella variabilis</name>
    <name type="common">Green alga</name>
    <dbReference type="NCBI Taxonomy" id="554065"/>
    <lineage>
        <taxon>Eukaryota</taxon>
        <taxon>Viridiplantae</taxon>
        <taxon>Chlorophyta</taxon>
        <taxon>core chlorophytes</taxon>
        <taxon>Trebouxiophyceae</taxon>
        <taxon>Chlorellales</taxon>
        <taxon>Chlorellaceae</taxon>
        <taxon>Chlorella clade</taxon>
        <taxon>Chlorella</taxon>
    </lineage>
</organism>
<dbReference type="GeneID" id="17356385"/>
<dbReference type="RefSeq" id="XP_005849156.1">
    <property type="nucleotide sequence ID" value="XM_005849094.1"/>
</dbReference>
<reference evidence="6 7" key="1">
    <citation type="journal article" date="2010" name="Plant Cell">
        <title>The Chlorella variabilis NC64A genome reveals adaptation to photosymbiosis, coevolution with viruses, and cryptic sex.</title>
        <authorList>
            <person name="Blanc G."/>
            <person name="Duncan G."/>
            <person name="Agarkova I."/>
            <person name="Borodovsky M."/>
            <person name="Gurnon J."/>
            <person name="Kuo A."/>
            <person name="Lindquist E."/>
            <person name="Lucas S."/>
            <person name="Pangilinan J."/>
            <person name="Polle J."/>
            <person name="Salamov A."/>
            <person name="Terry A."/>
            <person name="Yamada T."/>
            <person name="Dunigan D.D."/>
            <person name="Grigoriev I.V."/>
            <person name="Claverie J.M."/>
            <person name="Van Etten J.L."/>
        </authorList>
    </citation>
    <scope>NUCLEOTIDE SEQUENCE [LARGE SCALE GENOMIC DNA]</scope>
    <source>
        <strain evidence="6 7">NC64A</strain>
    </source>
</reference>
<evidence type="ECO:0000256" key="4">
    <source>
        <dbReference type="ARBA" id="ARBA00023136"/>
    </source>
</evidence>
<keyword evidence="7" id="KW-1185">Reference proteome</keyword>
<feature type="transmembrane region" description="Helical" evidence="5">
    <location>
        <begin position="83"/>
        <end position="104"/>
    </location>
</feature>
<evidence type="ECO:0000256" key="3">
    <source>
        <dbReference type="ARBA" id="ARBA00023128"/>
    </source>
</evidence>
<proteinExistence type="predicted"/>
<dbReference type="InParanoid" id="E1ZAF9"/>
<dbReference type="OrthoDB" id="518309at2759"/>
<keyword evidence="3" id="KW-0496">Mitochondrion</keyword>
<dbReference type="Pfam" id="PF02238">
    <property type="entry name" value="COX7a"/>
    <property type="match status" value="1"/>
</dbReference>
<feature type="transmembrane region" description="Helical" evidence="5">
    <location>
        <begin position="50"/>
        <end position="71"/>
    </location>
</feature>
<evidence type="ECO:0000313" key="6">
    <source>
        <dbReference type="EMBL" id="EFN57054.1"/>
    </source>
</evidence>
<keyword evidence="5" id="KW-1133">Transmembrane helix</keyword>
<evidence type="ECO:0000256" key="2">
    <source>
        <dbReference type="ARBA" id="ARBA00022792"/>
    </source>
</evidence>
<name>E1ZAF9_CHLVA</name>
<dbReference type="GO" id="GO:0005743">
    <property type="term" value="C:mitochondrial inner membrane"/>
    <property type="evidence" value="ECO:0007669"/>
    <property type="project" value="UniProtKB-SubCell"/>
</dbReference>
<comment type="subcellular location">
    <subcellularLocation>
        <location evidence="1">Mitochondrion inner membrane</location>
    </subcellularLocation>
</comment>